<keyword evidence="4 5" id="KW-0472">Membrane</keyword>
<dbReference type="EMBL" id="LGRX02008415">
    <property type="protein sequence ID" value="KAK3273556.1"/>
    <property type="molecule type" value="Genomic_DNA"/>
</dbReference>
<feature type="transmembrane region" description="Helical" evidence="5">
    <location>
        <begin position="51"/>
        <end position="71"/>
    </location>
</feature>
<comment type="subcellular location">
    <subcellularLocation>
        <location evidence="1">Membrane</location>
        <topology evidence="1">Multi-pass membrane protein</topology>
    </subcellularLocation>
</comment>
<comment type="caution">
    <text evidence="6">The sequence shown here is derived from an EMBL/GenBank/DDBJ whole genome shotgun (WGS) entry which is preliminary data.</text>
</comment>
<dbReference type="GO" id="GO:0016020">
    <property type="term" value="C:membrane"/>
    <property type="evidence" value="ECO:0007669"/>
    <property type="project" value="UniProtKB-SubCell"/>
</dbReference>
<evidence type="ECO:0008006" key="8">
    <source>
        <dbReference type="Google" id="ProtNLM"/>
    </source>
</evidence>
<gene>
    <name evidence="6" type="ORF">CYMTET_18210</name>
</gene>
<feature type="transmembrane region" description="Helical" evidence="5">
    <location>
        <begin position="257"/>
        <end position="278"/>
    </location>
</feature>
<evidence type="ECO:0000313" key="6">
    <source>
        <dbReference type="EMBL" id="KAK3273556.1"/>
    </source>
</evidence>
<accession>A0AAE0L657</accession>
<keyword evidence="7" id="KW-1185">Reference proteome</keyword>
<dbReference type="PANTHER" id="PTHR11132">
    <property type="entry name" value="SOLUTE CARRIER FAMILY 35"/>
    <property type="match status" value="1"/>
</dbReference>
<feature type="transmembrane region" description="Helical" evidence="5">
    <location>
        <begin position="178"/>
        <end position="196"/>
    </location>
</feature>
<keyword evidence="3 5" id="KW-1133">Transmembrane helix</keyword>
<evidence type="ECO:0000256" key="1">
    <source>
        <dbReference type="ARBA" id="ARBA00004141"/>
    </source>
</evidence>
<proteinExistence type="predicted"/>
<protein>
    <recommendedName>
        <fullName evidence="8">Sugar phosphate transporter domain-containing protein</fullName>
    </recommendedName>
</protein>
<evidence type="ECO:0000256" key="5">
    <source>
        <dbReference type="SAM" id="Phobius"/>
    </source>
</evidence>
<evidence type="ECO:0000313" key="7">
    <source>
        <dbReference type="Proteomes" id="UP001190700"/>
    </source>
</evidence>
<sequence>MKSETVSVGTPAQVDAEGVLKSAFVTFIWVIANIAASTSVVMANKAVIQTYGFHFVPTLNLCHYLTTLIFLEISSRASGTEESEPAEAGPRVPRTEAIILGVSSVAAISSQNLTLALNSVGFYQMSKLLIIPAVIVMDRVSHNMGWRESNKTYSGKTLFSLFIVAIGFWLSAVGDVQLTTLGFFVGMLLVLFTALFQFVQDGRVKRLGVSPSELTRAFAGPQALAGLALQFPFDVMLPELTGNLDSNVFRFEYTTPLLLALAASCLSAVVIQVTAVGVIGRTSAVTYQVIGQVKTLLAILGGFFFFDTAAPAGALMLKVTGIAAGLFGATLYANQTLKERGQVETDLLGCI</sequence>
<evidence type="ECO:0000256" key="2">
    <source>
        <dbReference type="ARBA" id="ARBA00022692"/>
    </source>
</evidence>
<evidence type="ECO:0000256" key="4">
    <source>
        <dbReference type="ARBA" id="ARBA00023136"/>
    </source>
</evidence>
<dbReference type="AlphaFoldDB" id="A0AAE0L657"/>
<evidence type="ECO:0000256" key="3">
    <source>
        <dbReference type="ARBA" id="ARBA00022989"/>
    </source>
</evidence>
<feature type="transmembrane region" description="Helical" evidence="5">
    <location>
        <begin position="312"/>
        <end position="333"/>
    </location>
</feature>
<dbReference type="Proteomes" id="UP001190700">
    <property type="component" value="Unassembled WGS sequence"/>
</dbReference>
<name>A0AAE0L657_9CHLO</name>
<reference evidence="6 7" key="1">
    <citation type="journal article" date="2015" name="Genome Biol. Evol.">
        <title>Comparative Genomics of a Bacterivorous Green Alga Reveals Evolutionary Causalities and Consequences of Phago-Mixotrophic Mode of Nutrition.</title>
        <authorList>
            <person name="Burns J.A."/>
            <person name="Paasch A."/>
            <person name="Narechania A."/>
            <person name="Kim E."/>
        </authorList>
    </citation>
    <scope>NUCLEOTIDE SEQUENCE [LARGE SCALE GENOMIC DNA]</scope>
    <source>
        <strain evidence="6 7">PLY_AMNH</strain>
    </source>
</reference>
<keyword evidence="2 5" id="KW-0812">Transmembrane</keyword>
<feature type="transmembrane region" description="Helical" evidence="5">
    <location>
        <begin position="285"/>
        <end position="306"/>
    </location>
</feature>
<feature type="transmembrane region" description="Helical" evidence="5">
    <location>
        <begin position="122"/>
        <end position="141"/>
    </location>
</feature>
<feature type="transmembrane region" description="Helical" evidence="5">
    <location>
        <begin position="23"/>
        <end position="44"/>
    </location>
</feature>
<feature type="transmembrane region" description="Helical" evidence="5">
    <location>
        <begin position="153"/>
        <end position="172"/>
    </location>
</feature>
<dbReference type="InterPro" id="IPR050186">
    <property type="entry name" value="TPT_transporter"/>
</dbReference>
<organism evidence="6 7">
    <name type="scientific">Cymbomonas tetramitiformis</name>
    <dbReference type="NCBI Taxonomy" id="36881"/>
    <lineage>
        <taxon>Eukaryota</taxon>
        <taxon>Viridiplantae</taxon>
        <taxon>Chlorophyta</taxon>
        <taxon>Pyramimonadophyceae</taxon>
        <taxon>Pyramimonadales</taxon>
        <taxon>Pyramimonadaceae</taxon>
        <taxon>Cymbomonas</taxon>
    </lineage>
</organism>